<reference evidence="5" key="1">
    <citation type="submission" date="2022-09" db="EMBL/GenBank/DDBJ databases">
        <title>Genome analysis and characterization of larvicidal activity of Brevibacillus strains.</title>
        <authorList>
            <person name="Patrusheva E.V."/>
            <person name="Izotova A.O."/>
            <person name="Toshchakov S.V."/>
            <person name="Sineoky S.P."/>
        </authorList>
    </citation>
    <scope>NUCLEOTIDE SEQUENCE</scope>
    <source>
        <strain evidence="5">VKPM_B-13244</strain>
    </source>
</reference>
<feature type="transmembrane region" description="Helical" evidence="3">
    <location>
        <begin position="71"/>
        <end position="91"/>
    </location>
</feature>
<dbReference type="Proteomes" id="UP001067708">
    <property type="component" value="Unassembled WGS sequence"/>
</dbReference>
<comment type="caution">
    <text evidence="5">The sequence shown here is derived from an EMBL/GenBank/DDBJ whole genome shotgun (WGS) entry which is preliminary data.</text>
</comment>
<dbReference type="PANTHER" id="PTHR30487">
    <property type="entry name" value="TYPE 4 PREPILIN-LIKE PROTEINS LEADER PEPTIDE-PROCESSING ENZYME"/>
    <property type="match status" value="1"/>
</dbReference>
<evidence type="ECO:0000256" key="1">
    <source>
        <dbReference type="ARBA" id="ARBA00005801"/>
    </source>
</evidence>
<evidence type="ECO:0000313" key="5">
    <source>
        <dbReference type="EMBL" id="MCZ0832186.1"/>
    </source>
</evidence>
<dbReference type="RefSeq" id="WP_258417802.1">
    <property type="nucleotide sequence ID" value="NZ_JAPTNG010000011.1"/>
</dbReference>
<protein>
    <submittedName>
        <fullName evidence="5">A24 family peptidase</fullName>
    </submittedName>
</protein>
<feature type="transmembrane region" description="Helical" evidence="3">
    <location>
        <begin position="143"/>
        <end position="170"/>
    </location>
</feature>
<dbReference type="EMBL" id="JAPTNG010000011">
    <property type="protein sequence ID" value="MCZ0832186.1"/>
    <property type="molecule type" value="Genomic_DNA"/>
</dbReference>
<dbReference type="PANTHER" id="PTHR30487:SF0">
    <property type="entry name" value="PREPILIN LEADER PEPTIDASE_N-METHYLTRANSFERASE-RELATED"/>
    <property type="match status" value="1"/>
</dbReference>
<evidence type="ECO:0000313" key="6">
    <source>
        <dbReference type="Proteomes" id="UP001067708"/>
    </source>
</evidence>
<keyword evidence="3" id="KW-1133">Transmembrane helix</keyword>
<comment type="similarity">
    <text evidence="1 2">Belongs to the peptidase A24 family.</text>
</comment>
<gene>
    <name evidence="5" type="ORF">O0535_15685</name>
</gene>
<dbReference type="PRINTS" id="PR00864">
    <property type="entry name" value="PREPILNPTASE"/>
</dbReference>
<accession>A0ABT4HZF3</accession>
<name>A0ABT4HZF3_9BACL</name>
<feature type="domain" description="Prepilin type IV endopeptidase peptidase" evidence="4">
    <location>
        <begin position="23"/>
        <end position="128"/>
    </location>
</feature>
<evidence type="ECO:0000256" key="2">
    <source>
        <dbReference type="RuleBase" id="RU003793"/>
    </source>
</evidence>
<feature type="transmembrane region" description="Helical" evidence="3">
    <location>
        <begin position="42"/>
        <end position="59"/>
    </location>
</feature>
<sequence>MLQWGWPIILMEEAEIERLICWICGALLGVICFSDIRKRLVPNSIVLPAIFTFLCVRVIHPLEKETFTTHMLAMLLAFVLLYVTAIVTKGGVGGGDIKLAALLGLMVGRTYIISLLLVAGISAIVLAILLARQPRIRKEGIPFACCLTIGWLFTYVGRIDVLHVYAIFFLPQAVITC</sequence>
<dbReference type="InterPro" id="IPR000045">
    <property type="entry name" value="Prepilin_IV_endopep_pep"/>
</dbReference>
<keyword evidence="3" id="KW-0812">Transmembrane</keyword>
<keyword evidence="3" id="KW-0472">Membrane</keyword>
<dbReference type="InterPro" id="IPR014032">
    <property type="entry name" value="Peptidase_A24A_bac"/>
</dbReference>
<organism evidence="5 6">
    <name type="scientific">Brevibacillus halotolerans</name>
    <dbReference type="NCBI Taxonomy" id="1507437"/>
    <lineage>
        <taxon>Bacteria</taxon>
        <taxon>Bacillati</taxon>
        <taxon>Bacillota</taxon>
        <taxon>Bacilli</taxon>
        <taxon>Bacillales</taxon>
        <taxon>Paenibacillaceae</taxon>
        <taxon>Brevibacillus</taxon>
    </lineage>
</organism>
<feature type="transmembrane region" description="Helical" evidence="3">
    <location>
        <begin position="19"/>
        <end position="36"/>
    </location>
</feature>
<keyword evidence="6" id="KW-1185">Reference proteome</keyword>
<dbReference type="Pfam" id="PF01478">
    <property type="entry name" value="Peptidase_A24"/>
    <property type="match status" value="1"/>
</dbReference>
<proteinExistence type="inferred from homology"/>
<evidence type="ECO:0000259" key="4">
    <source>
        <dbReference type="Pfam" id="PF01478"/>
    </source>
</evidence>
<feature type="transmembrane region" description="Helical" evidence="3">
    <location>
        <begin position="111"/>
        <end position="131"/>
    </location>
</feature>
<dbReference type="InterPro" id="IPR050882">
    <property type="entry name" value="Prepilin_peptidase/N-MTase"/>
</dbReference>
<evidence type="ECO:0000256" key="3">
    <source>
        <dbReference type="SAM" id="Phobius"/>
    </source>
</evidence>
<dbReference type="Gene3D" id="1.20.120.1220">
    <property type="match status" value="1"/>
</dbReference>